<feature type="compositionally biased region" description="Low complexity" evidence="4">
    <location>
        <begin position="345"/>
        <end position="355"/>
    </location>
</feature>
<dbReference type="SUPFAM" id="SSF47769">
    <property type="entry name" value="SAM/Pointed domain"/>
    <property type="match status" value="1"/>
</dbReference>
<dbReference type="VEuPathDB" id="FungiDB:AMAG_04872"/>
<dbReference type="InterPro" id="IPR057327">
    <property type="entry name" value="Vts1_dom"/>
</dbReference>
<feature type="compositionally biased region" description="Low complexity" evidence="4">
    <location>
        <begin position="1"/>
        <end position="17"/>
    </location>
</feature>
<dbReference type="InterPro" id="IPR050897">
    <property type="entry name" value="SMAUG/VTS1_RNA-bind"/>
</dbReference>
<dbReference type="InterPro" id="IPR001660">
    <property type="entry name" value="SAM"/>
</dbReference>
<dbReference type="InterPro" id="IPR013761">
    <property type="entry name" value="SAM/pointed_sf"/>
</dbReference>
<dbReference type="Pfam" id="PF00536">
    <property type="entry name" value="SAM_1"/>
    <property type="match status" value="1"/>
</dbReference>
<feature type="region of interest" description="Disordered" evidence="4">
    <location>
        <begin position="271"/>
        <end position="373"/>
    </location>
</feature>
<name>A0A0L0S6M3_ALLM3</name>
<organism evidence="6 7">
    <name type="scientific">Allomyces macrogynus (strain ATCC 38327)</name>
    <name type="common">Allomyces javanicus var. macrogynus</name>
    <dbReference type="NCBI Taxonomy" id="578462"/>
    <lineage>
        <taxon>Eukaryota</taxon>
        <taxon>Fungi</taxon>
        <taxon>Fungi incertae sedis</taxon>
        <taxon>Blastocladiomycota</taxon>
        <taxon>Blastocladiomycetes</taxon>
        <taxon>Blastocladiales</taxon>
        <taxon>Blastocladiaceae</taxon>
        <taxon>Allomyces</taxon>
    </lineage>
</organism>
<dbReference type="STRING" id="578462.A0A0L0S6M3"/>
<feature type="region of interest" description="Disordered" evidence="4">
    <location>
        <begin position="1"/>
        <end position="93"/>
    </location>
</feature>
<evidence type="ECO:0000256" key="4">
    <source>
        <dbReference type="SAM" id="MobiDB-lite"/>
    </source>
</evidence>
<evidence type="ECO:0000259" key="5">
    <source>
        <dbReference type="PROSITE" id="PS50105"/>
    </source>
</evidence>
<evidence type="ECO:0000313" key="6">
    <source>
        <dbReference type="EMBL" id="KNE58046.1"/>
    </source>
</evidence>
<dbReference type="EMBL" id="GG745332">
    <property type="protein sequence ID" value="KNE58046.1"/>
    <property type="molecule type" value="Genomic_DNA"/>
</dbReference>
<dbReference type="OMA" id="KREQATH"/>
<evidence type="ECO:0000256" key="2">
    <source>
        <dbReference type="ARBA" id="ARBA00022490"/>
    </source>
</evidence>
<keyword evidence="3" id="KW-0694">RNA-binding</keyword>
<feature type="compositionally biased region" description="Polar residues" evidence="4">
    <location>
        <begin position="25"/>
        <end position="36"/>
    </location>
</feature>
<dbReference type="Gene3D" id="1.10.150.50">
    <property type="entry name" value="Transcription Factor, Ets-1"/>
    <property type="match status" value="1"/>
</dbReference>
<dbReference type="Pfam" id="PF25479">
    <property type="entry name" value="Vts1"/>
    <property type="match status" value="1"/>
</dbReference>
<dbReference type="GO" id="GO:0000932">
    <property type="term" value="C:P-body"/>
    <property type="evidence" value="ECO:0007669"/>
    <property type="project" value="TreeGrafter"/>
</dbReference>
<reference evidence="7" key="2">
    <citation type="submission" date="2009-11" db="EMBL/GenBank/DDBJ databases">
        <title>The Genome Sequence of Allomyces macrogynus strain ATCC 38327.</title>
        <authorList>
            <consortium name="The Broad Institute Genome Sequencing Platform"/>
            <person name="Russ C."/>
            <person name="Cuomo C."/>
            <person name="Shea T."/>
            <person name="Young S.K."/>
            <person name="Zeng Q."/>
            <person name="Koehrsen M."/>
            <person name="Haas B."/>
            <person name="Borodovsky M."/>
            <person name="Guigo R."/>
            <person name="Alvarado L."/>
            <person name="Berlin A."/>
            <person name="Borenstein D."/>
            <person name="Chen Z."/>
            <person name="Engels R."/>
            <person name="Freedman E."/>
            <person name="Gellesch M."/>
            <person name="Goldberg J."/>
            <person name="Griggs A."/>
            <person name="Gujja S."/>
            <person name="Heiman D."/>
            <person name="Hepburn T."/>
            <person name="Howarth C."/>
            <person name="Jen D."/>
            <person name="Larson L."/>
            <person name="Lewis B."/>
            <person name="Mehta T."/>
            <person name="Park D."/>
            <person name="Pearson M."/>
            <person name="Roberts A."/>
            <person name="Saif S."/>
            <person name="Shenoy N."/>
            <person name="Sisk P."/>
            <person name="Stolte C."/>
            <person name="Sykes S."/>
            <person name="Walk T."/>
            <person name="White J."/>
            <person name="Yandava C."/>
            <person name="Burger G."/>
            <person name="Gray M.W."/>
            <person name="Holland P.W.H."/>
            <person name="King N."/>
            <person name="Lang F.B.F."/>
            <person name="Roger A.J."/>
            <person name="Ruiz-Trillo I."/>
            <person name="Lander E."/>
            <person name="Nusbaum C."/>
        </authorList>
    </citation>
    <scope>NUCLEOTIDE SEQUENCE [LARGE SCALE GENOMIC DNA]</scope>
    <source>
        <strain evidence="7">ATCC 38327</strain>
    </source>
</reference>
<reference evidence="6 7" key="1">
    <citation type="submission" date="2009-11" db="EMBL/GenBank/DDBJ databases">
        <title>Annotation of Allomyces macrogynus ATCC 38327.</title>
        <authorList>
            <consortium name="The Broad Institute Genome Sequencing Platform"/>
            <person name="Russ C."/>
            <person name="Cuomo C."/>
            <person name="Burger G."/>
            <person name="Gray M.W."/>
            <person name="Holland P.W.H."/>
            <person name="King N."/>
            <person name="Lang F.B.F."/>
            <person name="Roger A.J."/>
            <person name="Ruiz-Trillo I."/>
            <person name="Young S.K."/>
            <person name="Zeng Q."/>
            <person name="Gargeya S."/>
            <person name="Fitzgerald M."/>
            <person name="Haas B."/>
            <person name="Abouelleil A."/>
            <person name="Alvarado L."/>
            <person name="Arachchi H.M."/>
            <person name="Berlin A."/>
            <person name="Chapman S.B."/>
            <person name="Gearin G."/>
            <person name="Goldberg J."/>
            <person name="Griggs A."/>
            <person name="Gujja S."/>
            <person name="Hansen M."/>
            <person name="Heiman D."/>
            <person name="Howarth C."/>
            <person name="Larimer J."/>
            <person name="Lui A."/>
            <person name="MacDonald P.J.P."/>
            <person name="McCowen C."/>
            <person name="Montmayeur A."/>
            <person name="Murphy C."/>
            <person name="Neiman D."/>
            <person name="Pearson M."/>
            <person name="Priest M."/>
            <person name="Roberts A."/>
            <person name="Saif S."/>
            <person name="Shea T."/>
            <person name="Sisk P."/>
            <person name="Stolte C."/>
            <person name="Sykes S."/>
            <person name="Wortman J."/>
            <person name="Nusbaum C."/>
            <person name="Birren B."/>
        </authorList>
    </citation>
    <scope>NUCLEOTIDE SEQUENCE [LARGE SCALE GENOMIC DNA]</scope>
    <source>
        <strain evidence="6 7">ATCC 38327</strain>
    </source>
</reference>
<keyword evidence="2" id="KW-0963">Cytoplasm</keyword>
<evidence type="ECO:0000256" key="1">
    <source>
        <dbReference type="ARBA" id="ARBA00004496"/>
    </source>
</evidence>
<feature type="compositionally biased region" description="Low complexity" evidence="4">
    <location>
        <begin position="319"/>
        <end position="333"/>
    </location>
</feature>
<dbReference type="OrthoDB" id="2155283at2759"/>
<gene>
    <name evidence="6" type="ORF">AMAG_04872</name>
</gene>
<dbReference type="GO" id="GO:0003729">
    <property type="term" value="F:mRNA binding"/>
    <property type="evidence" value="ECO:0007669"/>
    <property type="project" value="TreeGrafter"/>
</dbReference>
<feature type="domain" description="SAM" evidence="5">
    <location>
        <begin position="384"/>
        <end position="442"/>
    </location>
</feature>
<dbReference type="Proteomes" id="UP000054350">
    <property type="component" value="Unassembled WGS sequence"/>
</dbReference>
<evidence type="ECO:0000313" key="7">
    <source>
        <dbReference type="Proteomes" id="UP000054350"/>
    </source>
</evidence>
<dbReference type="AlphaFoldDB" id="A0A0L0S6M3"/>
<comment type="subcellular location">
    <subcellularLocation>
        <location evidence="1">Cytoplasm</location>
    </subcellularLocation>
</comment>
<dbReference type="PROSITE" id="PS50105">
    <property type="entry name" value="SAM_DOMAIN"/>
    <property type="match status" value="1"/>
</dbReference>
<keyword evidence="7" id="KW-1185">Reference proteome</keyword>
<protein>
    <recommendedName>
        <fullName evidence="5">SAM domain-containing protein</fullName>
    </recommendedName>
</protein>
<dbReference type="GO" id="GO:0000289">
    <property type="term" value="P:nuclear-transcribed mRNA poly(A) tail shortening"/>
    <property type="evidence" value="ECO:0007669"/>
    <property type="project" value="TreeGrafter"/>
</dbReference>
<proteinExistence type="predicted"/>
<dbReference type="SMART" id="SM00454">
    <property type="entry name" value="SAM"/>
    <property type="match status" value="1"/>
</dbReference>
<feature type="compositionally biased region" description="Low complexity" evidence="4">
    <location>
        <begin position="45"/>
        <end position="60"/>
    </location>
</feature>
<sequence>MPSSSAPPRWAASAWPPDLSAVPLPSSNYPSTSHPTTMAAGRVPLSMSDLSGDGTSSTDGPRPPSFHSDVLPSTGALGASRGRPMSDASAASGLMMSGNGMPALPQGYDAHAYHLEQTERLLHELRTTPVDPQFREELVAMEDWFKVLSDAERTLALYTLFQYVTPVQGRFLRTVLDTVVRRAAGGNTYSPAPSERGDSRPTSIFAESDLSAQGSNLSADHVLLASRASASGIGRTPPVPPIGYRPGSAVPRLAADLENLRLQDQAHAAAGGPQMLLPPPRTGSVWAPVSTGHAAGQPLDAGAAWPASTLPPPPRRDASVSGSLSRQARSSSRGVSPVPHAHHLAPGSTGSRSTSPAPPTSVSPRLQMPSLSPGPPPDLSLLIEDRVAWLRALRLHKYAPLFEHLTWEQLLELDEPQLEALGISAQGARAKFVKVFSQVKADANKEGTGEKGAENGEAVANAV</sequence>
<evidence type="ECO:0000256" key="3">
    <source>
        <dbReference type="ARBA" id="ARBA00022884"/>
    </source>
</evidence>
<dbReference type="PANTHER" id="PTHR12515:SF5">
    <property type="entry name" value="PROTEIN SMAUG"/>
    <property type="match status" value="1"/>
</dbReference>
<feature type="compositionally biased region" description="Low complexity" evidence="4">
    <location>
        <begin position="362"/>
        <end position="371"/>
    </location>
</feature>
<dbReference type="PANTHER" id="PTHR12515">
    <property type="entry name" value="STERILE ALPHA MOTIF DOMAIN CONTAINING PROTEIN 4-RELATED"/>
    <property type="match status" value="1"/>
</dbReference>
<accession>A0A0L0S6M3</accession>
<dbReference type="eggNOG" id="KOG3791">
    <property type="taxonomic scope" value="Eukaryota"/>
</dbReference>